<dbReference type="EMBL" id="JAKELO010000002">
    <property type="protein sequence ID" value="MDE4908554.1"/>
    <property type="molecule type" value="Genomic_DNA"/>
</dbReference>
<dbReference type="AlphaFoldDB" id="A0A9Q4KTQ2"/>
<accession>A0A9Q4KTQ2</accession>
<dbReference type="Proteomes" id="UP001143747">
    <property type="component" value="Unassembled WGS sequence"/>
</dbReference>
<evidence type="ECO:0000313" key="1">
    <source>
        <dbReference type="EMBL" id="MDE4908554.1"/>
    </source>
</evidence>
<reference evidence="1" key="1">
    <citation type="submission" date="2022-01" db="EMBL/GenBank/DDBJ databases">
        <title>Draft genome of Methanogenium marinum DSM 15558.</title>
        <authorList>
            <person name="Chen S.-C."/>
            <person name="You Y.-T."/>
        </authorList>
    </citation>
    <scope>NUCLEOTIDE SEQUENCE</scope>
    <source>
        <strain evidence="1">DSM 15558</strain>
    </source>
</reference>
<name>A0A9Q4KTQ2_9EURY</name>
<sequence>MTTKSLMNGTHTTGYLITNTERFRERVRSSKNPLPDEPDEMTAVRLTTEIIREYMGEKTDGLMNSSGRPLETEALWDEAGYEPPHDVKMLVEILHRLHAGT</sequence>
<organism evidence="1 2">
    <name type="scientific">Methanogenium marinum</name>
    <dbReference type="NCBI Taxonomy" id="348610"/>
    <lineage>
        <taxon>Archaea</taxon>
        <taxon>Methanobacteriati</taxon>
        <taxon>Methanobacteriota</taxon>
        <taxon>Stenosarchaea group</taxon>
        <taxon>Methanomicrobia</taxon>
        <taxon>Methanomicrobiales</taxon>
        <taxon>Methanomicrobiaceae</taxon>
        <taxon>Methanogenium</taxon>
    </lineage>
</organism>
<gene>
    <name evidence="1" type="ORF">L0665_08040</name>
</gene>
<proteinExistence type="predicted"/>
<comment type="caution">
    <text evidence="1">The sequence shown here is derived from an EMBL/GenBank/DDBJ whole genome shotgun (WGS) entry which is preliminary data.</text>
</comment>
<dbReference type="RefSeq" id="WP_274925179.1">
    <property type="nucleotide sequence ID" value="NZ_JAKELO010000002.1"/>
</dbReference>
<protein>
    <submittedName>
        <fullName evidence="1">Uncharacterized protein</fullName>
    </submittedName>
</protein>
<keyword evidence="2" id="KW-1185">Reference proteome</keyword>
<evidence type="ECO:0000313" key="2">
    <source>
        <dbReference type="Proteomes" id="UP001143747"/>
    </source>
</evidence>